<dbReference type="Gene3D" id="3.40.50.1000">
    <property type="entry name" value="HAD superfamily/HAD-like"/>
    <property type="match status" value="1"/>
</dbReference>
<dbReference type="KEGG" id="dic:Dpoa569_0003906"/>
<dbReference type="RefSeq" id="WP_042873651.1">
    <property type="nucleotide sequence ID" value="NZ_CM001975.1"/>
</dbReference>
<dbReference type="Pfam" id="PF13419">
    <property type="entry name" value="HAD_2"/>
    <property type="match status" value="1"/>
</dbReference>
<proteinExistence type="inferred from homology"/>
<sequence length="223" mass="24995">MFRIECIFFDCDGTLVDSEVICCQAYVNIFVPYGVQLPLNEVIKSFKGMKLYDIIERISERFGLTVSMEQMERHFRQEVARLFELSLQPIPGVKEVLVALQMPKAVVSNGPVSKMQHSLGLTGLLPFFGEHLYSGYDIGKWKPDPALLHYAAQQMGVMLENCILVEDSVSGTQAGIAAGIPVFYYCADEHNAPIHHPLVTMFHDMAQLPVLWQARGWTLTTAA</sequence>
<dbReference type="CDD" id="cd07526">
    <property type="entry name" value="HAD_BPGM_like"/>
    <property type="match status" value="1"/>
</dbReference>
<dbReference type="STRING" id="568768.GCA_000406125_03895"/>
<dbReference type="EC" id="3.1.3.-" evidence="5"/>
<dbReference type="InterPro" id="IPR041492">
    <property type="entry name" value="HAD_2"/>
</dbReference>
<evidence type="ECO:0000313" key="5">
    <source>
        <dbReference type="EMBL" id="QDX31832.1"/>
    </source>
</evidence>
<keyword evidence="3" id="KW-0479">Metal-binding</keyword>
<dbReference type="Gene3D" id="1.10.150.240">
    <property type="entry name" value="Putative phosphatase, domain 2"/>
    <property type="match status" value="1"/>
</dbReference>
<reference evidence="5 6" key="1">
    <citation type="journal article" date="2019" name="Environ. Microbiol.">
        <title>The phytopathogenic nature of Dickeya aquatica 174/2 and the dynamic early evolution of Dickeya pathogenicity.</title>
        <authorList>
            <person name="Duprey A."/>
            <person name="Taib N."/>
            <person name="Leonard S."/>
            <person name="Garin T."/>
            <person name="Flandrois J.P."/>
            <person name="Nasser W."/>
            <person name="Brochier-Armanet C."/>
            <person name="Reverchon S."/>
        </authorList>
    </citation>
    <scope>NUCLEOTIDE SEQUENCE [LARGE SCALE GENOMIC DNA]</scope>
    <source>
        <strain evidence="5 6">NCPPB 569</strain>
    </source>
</reference>
<keyword evidence="5" id="KW-0378">Hydrolase</keyword>
<evidence type="ECO:0000256" key="1">
    <source>
        <dbReference type="ARBA" id="ARBA00001946"/>
    </source>
</evidence>
<dbReference type="InterPro" id="IPR036412">
    <property type="entry name" value="HAD-like_sf"/>
</dbReference>
<dbReference type="NCBIfam" id="TIGR01509">
    <property type="entry name" value="HAD-SF-IA-v3"/>
    <property type="match status" value="1"/>
</dbReference>
<gene>
    <name evidence="5" type="primary">yieH</name>
    <name evidence="5" type="ORF">Dpoa569_0003906</name>
</gene>
<dbReference type="InterPro" id="IPR023214">
    <property type="entry name" value="HAD_sf"/>
</dbReference>
<protein>
    <submittedName>
        <fullName evidence="5">6-phosphogluconate phosphatase</fullName>
        <ecNumber evidence="5">3.1.3.-</ecNumber>
    </submittedName>
</protein>
<dbReference type="OrthoDB" id="9800058at2"/>
<comment type="similarity">
    <text evidence="2">Belongs to the HAD-like hydrolase superfamily. CbbY/CbbZ/Gph/YieH family.</text>
</comment>
<dbReference type="EMBL" id="CP042220">
    <property type="protein sequence ID" value="QDX31832.1"/>
    <property type="molecule type" value="Genomic_DNA"/>
</dbReference>
<comment type="cofactor">
    <cofactor evidence="1">
        <name>Mg(2+)</name>
        <dbReference type="ChEBI" id="CHEBI:18420"/>
    </cofactor>
</comment>
<dbReference type="InterPro" id="IPR006439">
    <property type="entry name" value="HAD-SF_hydro_IA"/>
</dbReference>
<name>A0A5B8IB97_9GAMM</name>
<accession>A0A5B8IB97</accession>
<dbReference type="SFLD" id="SFLDG01129">
    <property type="entry name" value="C1.5:_HAD__Beta-PGM__Phosphata"/>
    <property type="match status" value="1"/>
</dbReference>
<dbReference type="PRINTS" id="PR00413">
    <property type="entry name" value="HADHALOGNASE"/>
</dbReference>
<dbReference type="PANTHER" id="PTHR46193">
    <property type="entry name" value="6-PHOSPHOGLUCONATE PHOSPHATASE"/>
    <property type="match status" value="1"/>
</dbReference>
<dbReference type="SUPFAM" id="SSF56784">
    <property type="entry name" value="HAD-like"/>
    <property type="match status" value="1"/>
</dbReference>
<dbReference type="InterPro" id="IPR023198">
    <property type="entry name" value="PGP-like_dom2"/>
</dbReference>
<dbReference type="InterPro" id="IPR051600">
    <property type="entry name" value="Beta-PGM-like"/>
</dbReference>
<dbReference type="PANTHER" id="PTHR46193:SF10">
    <property type="entry name" value="6-PHOSPHOGLUCONATE PHOSPHATASE"/>
    <property type="match status" value="1"/>
</dbReference>
<dbReference type="Proteomes" id="UP000320591">
    <property type="component" value="Chromosome"/>
</dbReference>
<evidence type="ECO:0000256" key="2">
    <source>
        <dbReference type="ARBA" id="ARBA00006171"/>
    </source>
</evidence>
<dbReference type="AlphaFoldDB" id="A0A5B8IB97"/>
<evidence type="ECO:0000256" key="4">
    <source>
        <dbReference type="ARBA" id="ARBA00022842"/>
    </source>
</evidence>
<dbReference type="NCBIfam" id="NF007854">
    <property type="entry name" value="PRK10563.1"/>
    <property type="match status" value="1"/>
</dbReference>
<keyword evidence="6" id="KW-1185">Reference proteome</keyword>
<dbReference type="SFLD" id="SFLDS00003">
    <property type="entry name" value="Haloacid_Dehalogenase"/>
    <property type="match status" value="1"/>
</dbReference>
<dbReference type="GO" id="GO:0046872">
    <property type="term" value="F:metal ion binding"/>
    <property type="evidence" value="ECO:0007669"/>
    <property type="project" value="UniProtKB-KW"/>
</dbReference>
<keyword evidence="4" id="KW-0460">Magnesium</keyword>
<dbReference type="GO" id="GO:0016787">
    <property type="term" value="F:hydrolase activity"/>
    <property type="evidence" value="ECO:0007669"/>
    <property type="project" value="UniProtKB-KW"/>
</dbReference>
<evidence type="ECO:0000256" key="3">
    <source>
        <dbReference type="ARBA" id="ARBA00022723"/>
    </source>
</evidence>
<evidence type="ECO:0000313" key="6">
    <source>
        <dbReference type="Proteomes" id="UP000320591"/>
    </source>
</evidence>
<organism evidence="5 6">
    <name type="scientific">Dickeya poaceiphila</name>
    <dbReference type="NCBI Taxonomy" id="568768"/>
    <lineage>
        <taxon>Bacteria</taxon>
        <taxon>Pseudomonadati</taxon>
        <taxon>Pseudomonadota</taxon>
        <taxon>Gammaproteobacteria</taxon>
        <taxon>Enterobacterales</taxon>
        <taxon>Pectobacteriaceae</taxon>
        <taxon>Dickeya</taxon>
    </lineage>
</organism>